<evidence type="ECO:0000256" key="2">
    <source>
        <dbReference type="ARBA" id="ARBA00022692"/>
    </source>
</evidence>
<evidence type="ECO:0000256" key="4">
    <source>
        <dbReference type="ARBA" id="ARBA00023136"/>
    </source>
</evidence>
<feature type="transmembrane region" description="Helical" evidence="5">
    <location>
        <begin position="109"/>
        <end position="133"/>
    </location>
</feature>
<evidence type="ECO:0000313" key="8">
    <source>
        <dbReference type="EMBL" id="HGQ18860.1"/>
    </source>
</evidence>
<sequence>MRWAKIGRGILGNPIRDDPYSKTATIFLLLLISFSFLVIFILYPIAVGAYYSLTAGGIGYYGKFLAEALYREALLNTFLITVVSTPLTVAVGLFYAVCLEAIPPRFKKIFTYPLVLQLISPPFVSGLAFIMLFGRNGVISRFLEDRFGVTLDLYGLPGLVIVQVLTFFPSAFLIIYGALKNMDRSLEYAAQVLGASSIRTFFDIKLKLLKPAILSATLLIAMEVFADFGNPLLIGGRFIVLATLAYTLVVGWGDLIGALTVAYVLLIPSLALFFMQWKLIGRGRYVTISREAVFIPTRYSIRNRILSYLFLSLFSGIIYAFYALIFTGGFIKTIGVDYSFTLRHIEEVSLAARITLTNSLLLSISSSLLIVAISFITAYLAATRRIFVNKALEVLSTIPTAIPGTTFGLSYLLAFGRAPLRLYGTPNIIMFNNAARFIPLGFQAIKSQLLQIDPAIEESSIVLGAGVARTMFRIYLPLSIISFGASLGYGFINSMKTVSSVIFLQTPDWRLAAPFILGLGHHGYWGQACALSTILILIIIAFFMSLKLLFRGRVKLFGDLI</sequence>
<evidence type="ECO:0000256" key="1">
    <source>
        <dbReference type="ARBA" id="ARBA00004141"/>
    </source>
</evidence>
<evidence type="ECO:0000256" key="5">
    <source>
        <dbReference type="RuleBase" id="RU363032"/>
    </source>
</evidence>
<feature type="transmembrane region" description="Helical" evidence="5">
    <location>
        <begin position="360"/>
        <end position="382"/>
    </location>
</feature>
<dbReference type="GO" id="GO:0055085">
    <property type="term" value="P:transmembrane transport"/>
    <property type="evidence" value="ECO:0007669"/>
    <property type="project" value="InterPro"/>
</dbReference>
<feature type="transmembrane region" description="Helical" evidence="5">
    <location>
        <begin position="26"/>
        <end position="53"/>
    </location>
</feature>
<dbReference type="GO" id="GO:0005886">
    <property type="term" value="C:plasma membrane"/>
    <property type="evidence" value="ECO:0007669"/>
    <property type="project" value="UniProtKB-SubCell"/>
</dbReference>
<dbReference type="Gene3D" id="1.10.3720.10">
    <property type="entry name" value="MetI-like"/>
    <property type="match status" value="2"/>
</dbReference>
<feature type="domain" description="ABC transmembrane type-1" evidence="6">
    <location>
        <begin position="356"/>
        <end position="546"/>
    </location>
</feature>
<keyword evidence="5" id="KW-0813">Transport</keyword>
<comment type="caution">
    <text evidence="8">The sequence shown here is derived from an EMBL/GenBank/DDBJ whole genome shotgun (WGS) entry which is preliminary data.</text>
</comment>
<dbReference type="Pfam" id="PF00528">
    <property type="entry name" value="BPD_transp_1"/>
    <property type="match status" value="1"/>
</dbReference>
<feature type="domain" description="ABC transmembrane type-1" evidence="6">
    <location>
        <begin position="74"/>
        <end position="276"/>
    </location>
</feature>
<protein>
    <submittedName>
        <fullName evidence="8">Iron ABC transporter permease</fullName>
    </submittedName>
</protein>
<evidence type="ECO:0000256" key="3">
    <source>
        <dbReference type="ARBA" id="ARBA00022989"/>
    </source>
</evidence>
<dbReference type="AlphaFoldDB" id="A0A7J3JRZ4"/>
<accession>A0A7J3JRZ4</accession>
<feature type="transmembrane region" description="Helical" evidence="5">
    <location>
        <begin position="255"/>
        <end position="275"/>
    </location>
</feature>
<dbReference type="InterPro" id="IPR000515">
    <property type="entry name" value="MetI-like"/>
</dbReference>
<feature type="transmembrane region" description="Helical" evidence="5">
    <location>
        <begin position="232"/>
        <end position="249"/>
    </location>
</feature>
<dbReference type="EMBL" id="DTBZ01000148">
    <property type="protein sequence ID" value="HGQ18860.1"/>
    <property type="molecule type" value="Genomic_DNA"/>
</dbReference>
<feature type="transmembrane region" description="Helical" evidence="5">
    <location>
        <begin position="153"/>
        <end position="179"/>
    </location>
</feature>
<organism evidence="8">
    <name type="scientific">Ignisphaera aggregans</name>
    <dbReference type="NCBI Taxonomy" id="334771"/>
    <lineage>
        <taxon>Archaea</taxon>
        <taxon>Thermoproteota</taxon>
        <taxon>Thermoprotei</taxon>
        <taxon>Desulfurococcales</taxon>
        <taxon>Desulfurococcaceae</taxon>
        <taxon>Ignisphaera</taxon>
    </lineage>
</organism>
<feature type="transmembrane region" description="Helical" evidence="5">
    <location>
        <begin position="308"/>
        <end position="331"/>
    </location>
</feature>
<dbReference type="CDD" id="cd06261">
    <property type="entry name" value="TM_PBP2"/>
    <property type="match status" value="2"/>
</dbReference>
<dbReference type="InterPro" id="IPR035906">
    <property type="entry name" value="MetI-like_sf"/>
</dbReference>
<name>A0A7J3JRZ4_9CREN</name>
<evidence type="ECO:0000313" key="7">
    <source>
        <dbReference type="EMBL" id="HGN37109.1"/>
    </source>
</evidence>
<dbReference type="PANTHER" id="PTHR43496">
    <property type="entry name" value="PROTEIN LPLB"/>
    <property type="match status" value="1"/>
</dbReference>
<dbReference type="PROSITE" id="PS50928">
    <property type="entry name" value="ABC_TM1"/>
    <property type="match status" value="2"/>
</dbReference>
<reference evidence="8" key="1">
    <citation type="journal article" date="2020" name="mSystems">
        <title>Genome- and Community-Level Interaction Insights into Carbon Utilization and Element Cycling Functions of Hydrothermarchaeota in Hydrothermal Sediment.</title>
        <authorList>
            <person name="Zhou Z."/>
            <person name="Liu Y."/>
            <person name="Xu W."/>
            <person name="Pan J."/>
            <person name="Luo Z.H."/>
            <person name="Li M."/>
        </authorList>
    </citation>
    <scope>NUCLEOTIDE SEQUENCE [LARGE SCALE GENOMIC DNA]</scope>
    <source>
        <strain evidence="7">SpSt-618</strain>
        <strain evidence="8">SpSt-657</strain>
    </source>
</reference>
<comment type="subcellular location">
    <subcellularLocation>
        <location evidence="5">Cell membrane</location>
        <topology evidence="5">Multi-pass membrane protein</topology>
    </subcellularLocation>
    <subcellularLocation>
        <location evidence="1">Membrane</location>
        <topology evidence="1">Multi-pass membrane protein</topology>
    </subcellularLocation>
</comment>
<proteinExistence type="inferred from homology"/>
<gene>
    <name evidence="7" type="ORF">ENT87_06145</name>
    <name evidence="8" type="ORF">ENU30_07820</name>
</gene>
<comment type="similarity">
    <text evidence="5">Belongs to the binding-protein-dependent transport system permease family.</text>
</comment>
<evidence type="ECO:0000259" key="6">
    <source>
        <dbReference type="PROSITE" id="PS50928"/>
    </source>
</evidence>
<feature type="transmembrane region" description="Helical" evidence="5">
    <location>
        <begin position="524"/>
        <end position="546"/>
    </location>
</feature>
<dbReference type="PANTHER" id="PTHR43496:SF1">
    <property type="entry name" value="POLYGALACTURONAN_RHAMNOGALACTURONAN TRANSPORT SYSTEM PERMEASE PROTEIN YTEP"/>
    <property type="match status" value="1"/>
</dbReference>
<keyword evidence="4 5" id="KW-0472">Membrane</keyword>
<dbReference type="EMBL" id="DTAI01000181">
    <property type="protein sequence ID" value="HGN37109.1"/>
    <property type="molecule type" value="Genomic_DNA"/>
</dbReference>
<keyword evidence="3 5" id="KW-1133">Transmembrane helix</keyword>
<keyword evidence="2 5" id="KW-0812">Transmembrane</keyword>
<feature type="transmembrane region" description="Helical" evidence="5">
    <location>
        <begin position="73"/>
        <end position="97"/>
    </location>
</feature>
<feature type="transmembrane region" description="Helical" evidence="5">
    <location>
        <begin position="474"/>
        <end position="492"/>
    </location>
</feature>
<dbReference type="SUPFAM" id="SSF161098">
    <property type="entry name" value="MetI-like"/>
    <property type="match status" value="2"/>
</dbReference>